<feature type="transmembrane region" description="Helical" evidence="10">
    <location>
        <begin position="377"/>
        <end position="398"/>
    </location>
</feature>
<dbReference type="GO" id="GO:0034204">
    <property type="term" value="P:lipid translocation"/>
    <property type="evidence" value="ECO:0007669"/>
    <property type="project" value="TreeGrafter"/>
</dbReference>
<keyword evidence="10 11" id="KW-0813">Transport</keyword>
<dbReference type="Pfam" id="PF03023">
    <property type="entry name" value="MurJ"/>
    <property type="match status" value="1"/>
</dbReference>
<dbReference type="InterPro" id="IPR004268">
    <property type="entry name" value="MurJ"/>
</dbReference>
<dbReference type="GO" id="GO:0015648">
    <property type="term" value="F:lipid-linked peptidoglycan transporter activity"/>
    <property type="evidence" value="ECO:0007669"/>
    <property type="project" value="UniProtKB-UniRule"/>
</dbReference>
<feature type="transmembrane region" description="Helical" evidence="10">
    <location>
        <begin position="48"/>
        <end position="67"/>
    </location>
</feature>
<accession>A0A963YSL7</accession>
<keyword evidence="5 10" id="KW-0573">Peptidoglycan synthesis</keyword>
<dbReference type="PANTHER" id="PTHR47019:SF1">
    <property type="entry name" value="LIPID II FLIPPASE MURJ"/>
    <property type="match status" value="1"/>
</dbReference>
<dbReference type="PRINTS" id="PR01806">
    <property type="entry name" value="VIRFACTRMVIN"/>
</dbReference>
<feature type="transmembrane region" description="Helical" evidence="10">
    <location>
        <begin position="307"/>
        <end position="327"/>
    </location>
</feature>
<feature type="transmembrane region" description="Helical" evidence="10">
    <location>
        <begin position="223"/>
        <end position="248"/>
    </location>
</feature>
<keyword evidence="3 10" id="KW-0812">Transmembrane</keyword>
<evidence type="ECO:0000256" key="1">
    <source>
        <dbReference type="ARBA" id="ARBA00004651"/>
    </source>
</evidence>
<evidence type="ECO:0000256" key="11">
    <source>
        <dbReference type="PIRNR" id="PIRNR002869"/>
    </source>
</evidence>
<name>A0A963YSL7_9PROT</name>
<dbReference type="InterPro" id="IPR051050">
    <property type="entry name" value="Lipid_II_flippase_MurJ/MviN"/>
</dbReference>
<dbReference type="GO" id="GO:0071555">
    <property type="term" value="P:cell wall organization"/>
    <property type="evidence" value="ECO:0007669"/>
    <property type="project" value="UniProtKB-UniRule"/>
</dbReference>
<feature type="transmembrane region" description="Helical" evidence="10">
    <location>
        <begin position="444"/>
        <end position="463"/>
    </location>
</feature>
<comment type="similarity">
    <text evidence="9 10 11">Belongs to the MurJ/MviN family.</text>
</comment>
<dbReference type="HAMAP" id="MF_02078">
    <property type="entry name" value="MurJ_MviN"/>
    <property type="match status" value="1"/>
</dbReference>
<feature type="transmembrane region" description="Helical" evidence="10">
    <location>
        <begin position="475"/>
        <end position="499"/>
    </location>
</feature>
<dbReference type="AlphaFoldDB" id="A0A963YSL7"/>
<keyword evidence="10" id="KW-0997">Cell inner membrane</keyword>
<keyword evidence="4 10" id="KW-0133">Cell shape</keyword>
<feature type="transmembrane region" description="Helical" evidence="10">
    <location>
        <begin position="183"/>
        <end position="202"/>
    </location>
</feature>
<reference evidence="12" key="2">
    <citation type="submission" date="2021-01" db="EMBL/GenBank/DDBJ databases">
        <authorList>
            <person name="Mieszkin S."/>
            <person name="Pouder E."/>
            <person name="Alain K."/>
        </authorList>
    </citation>
    <scope>NUCLEOTIDE SEQUENCE</scope>
    <source>
        <strain evidence="12">HW T2.11</strain>
    </source>
</reference>
<dbReference type="CDD" id="cd13123">
    <property type="entry name" value="MATE_MurJ_like"/>
    <property type="match status" value="1"/>
</dbReference>
<keyword evidence="6 10" id="KW-1133">Transmembrane helix</keyword>
<feature type="transmembrane region" description="Helical" evidence="10">
    <location>
        <begin position="132"/>
        <end position="152"/>
    </location>
</feature>
<evidence type="ECO:0000256" key="10">
    <source>
        <dbReference type="HAMAP-Rule" id="MF_02078"/>
    </source>
</evidence>
<evidence type="ECO:0000256" key="6">
    <source>
        <dbReference type="ARBA" id="ARBA00022989"/>
    </source>
</evidence>
<comment type="pathway">
    <text evidence="10">Cell wall biogenesis; peptidoglycan biosynthesis.</text>
</comment>
<evidence type="ECO:0000256" key="8">
    <source>
        <dbReference type="ARBA" id="ARBA00060041"/>
    </source>
</evidence>
<feature type="transmembrane region" description="Helical" evidence="10">
    <location>
        <begin position="159"/>
        <end position="177"/>
    </location>
</feature>
<dbReference type="NCBIfam" id="TIGR01695">
    <property type="entry name" value="murJ_mviN"/>
    <property type="match status" value="1"/>
</dbReference>
<keyword evidence="2 10" id="KW-1003">Cell membrane</keyword>
<evidence type="ECO:0000313" key="12">
    <source>
        <dbReference type="EMBL" id="MCB8876231.1"/>
    </source>
</evidence>
<evidence type="ECO:0000256" key="2">
    <source>
        <dbReference type="ARBA" id="ARBA00022475"/>
    </source>
</evidence>
<dbReference type="PANTHER" id="PTHR47019">
    <property type="entry name" value="LIPID II FLIPPASE MURJ"/>
    <property type="match status" value="1"/>
</dbReference>
<evidence type="ECO:0000313" key="13">
    <source>
        <dbReference type="Proteomes" id="UP000708298"/>
    </source>
</evidence>
<dbReference type="EMBL" id="JAESVB010000005">
    <property type="protein sequence ID" value="MCB8876231.1"/>
    <property type="molecule type" value="Genomic_DNA"/>
</dbReference>
<feature type="transmembrane region" description="Helical" evidence="10">
    <location>
        <begin position="268"/>
        <end position="286"/>
    </location>
</feature>
<dbReference type="GO" id="GO:0009252">
    <property type="term" value="P:peptidoglycan biosynthetic process"/>
    <property type="evidence" value="ECO:0007669"/>
    <property type="project" value="UniProtKB-UniRule"/>
</dbReference>
<evidence type="ECO:0000256" key="3">
    <source>
        <dbReference type="ARBA" id="ARBA00022692"/>
    </source>
</evidence>
<evidence type="ECO:0000256" key="7">
    <source>
        <dbReference type="ARBA" id="ARBA00023136"/>
    </source>
</evidence>
<comment type="caution">
    <text evidence="12">The sequence shown here is derived from an EMBL/GenBank/DDBJ whole genome shotgun (WGS) entry which is preliminary data.</text>
</comment>
<dbReference type="Proteomes" id="UP000708298">
    <property type="component" value="Unassembled WGS sequence"/>
</dbReference>
<keyword evidence="7 10" id="KW-0472">Membrane</keyword>
<feature type="transmembrane region" description="Helical" evidence="10">
    <location>
        <begin position="404"/>
        <end position="424"/>
    </location>
</feature>
<comment type="subcellular location">
    <subcellularLocation>
        <location evidence="10">Cell inner membrane</location>
        <topology evidence="10">Multi-pass membrane protein</topology>
    </subcellularLocation>
    <subcellularLocation>
        <location evidence="1">Cell membrane</location>
        <topology evidence="1">Multi-pass membrane protein</topology>
    </subcellularLocation>
</comment>
<proteinExistence type="inferred from homology"/>
<dbReference type="GO" id="GO:0008360">
    <property type="term" value="P:regulation of cell shape"/>
    <property type="evidence" value="ECO:0007669"/>
    <property type="project" value="UniProtKB-UniRule"/>
</dbReference>
<feature type="transmembrane region" description="Helical" evidence="10">
    <location>
        <begin position="347"/>
        <end position="365"/>
    </location>
</feature>
<reference evidence="12" key="1">
    <citation type="journal article" date="2021" name="Microorganisms">
        <title>Acidisoma silvae sp. nov. and Acidisomacellulosilytica sp. nov., Two Acidophilic Bacteria Isolated from Decaying Wood, Hydrolyzing Cellulose and Producing Poly-3-hydroxybutyrate.</title>
        <authorList>
            <person name="Mieszkin S."/>
            <person name="Pouder E."/>
            <person name="Uroz S."/>
            <person name="Simon-Colin C."/>
            <person name="Alain K."/>
        </authorList>
    </citation>
    <scope>NUCLEOTIDE SEQUENCE</scope>
    <source>
        <strain evidence="12">HW T2.11</strain>
    </source>
</reference>
<sequence>MLRRVATVGGYTMISRVLGFVREILTASALGAGATSDAFFVALRLPNLFRTLFAEGAFSAAFVPLFSGMIAKDGRDVAMRFAQDTFSGLLTALTIFTILGEIFAPAILHVVAPGFDADPAHFRLTVELTRITFPYLAFISLASFQGGLLNAVDRFAATAATSILLNVFIIAALLIHPVTGQNLSLSVTLAGIAQCLWLAWSCRRAGLKLGMPRLHLSPELRRLMRVMLPGVFGAGATQLNLMVSTAIASLAPVGSVSYLAYADRLNQLPLGVVGIAVATAILPTLSRHIRRGEDSAALHTQNRGLELALLLTLPAAVALLLESHAILQVLFERGKFGPHQVAEVAPTLAAYAFGLPAFVLIKVVITDFLARHDTLTPVKVAASAMAVNIVLTITLGLYSGLAHVGIALATSIAGWVNAGSLMVISSRRRHFSLDQRSRRSIPRILLAAMGMGAALIGVQHLLQPGLNAHHLLLRLIALSSLVGSGMAVFALLCLVLGVAHPRELKRMLRGRRGATAPTTETVP</sequence>
<keyword evidence="13" id="KW-1185">Reference proteome</keyword>
<keyword evidence="10 11" id="KW-0961">Cell wall biogenesis/degradation</keyword>
<gene>
    <name evidence="10 12" type="primary">murJ</name>
    <name evidence="12" type="ORF">ASILVAE211_13650</name>
</gene>
<feature type="transmembrane region" description="Helical" evidence="10">
    <location>
        <begin position="20"/>
        <end position="42"/>
    </location>
</feature>
<dbReference type="PIRSF" id="PIRSF002869">
    <property type="entry name" value="MviN"/>
    <property type="match status" value="1"/>
</dbReference>
<organism evidence="12 13">
    <name type="scientific">Acidisoma silvae</name>
    <dbReference type="NCBI Taxonomy" id="2802396"/>
    <lineage>
        <taxon>Bacteria</taxon>
        <taxon>Pseudomonadati</taxon>
        <taxon>Pseudomonadota</taxon>
        <taxon>Alphaproteobacteria</taxon>
        <taxon>Acetobacterales</taxon>
        <taxon>Acidocellaceae</taxon>
        <taxon>Acidisoma</taxon>
    </lineage>
</organism>
<dbReference type="GO" id="GO:0005886">
    <property type="term" value="C:plasma membrane"/>
    <property type="evidence" value="ECO:0007669"/>
    <property type="project" value="UniProtKB-SubCell"/>
</dbReference>
<evidence type="ECO:0000256" key="9">
    <source>
        <dbReference type="ARBA" id="ARBA00061532"/>
    </source>
</evidence>
<evidence type="ECO:0000256" key="5">
    <source>
        <dbReference type="ARBA" id="ARBA00022984"/>
    </source>
</evidence>
<evidence type="ECO:0000256" key="4">
    <source>
        <dbReference type="ARBA" id="ARBA00022960"/>
    </source>
</evidence>
<comment type="function">
    <text evidence="8 10 11">Involved in peptidoglycan biosynthesis. Transports lipid-linked peptidoglycan precursors from the inner to the outer leaflet of the cytoplasmic membrane.</text>
</comment>
<protein>
    <recommendedName>
        <fullName evidence="10">Probable lipid II flippase MurJ</fullName>
    </recommendedName>
</protein>
<feature type="transmembrane region" description="Helical" evidence="10">
    <location>
        <begin position="88"/>
        <end position="112"/>
    </location>
</feature>